<dbReference type="GeneID" id="94424945"/>
<feature type="compositionally biased region" description="Acidic residues" evidence="1">
    <location>
        <begin position="779"/>
        <end position="809"/>
    </location>
</feature>
<evidence type="ECO:0000313" key="3">
    <source>
        <dbReference type="EMBL" id="PHJ24612.1"/>
    </source>
</evidence>
<feature type="compositionally biased region" description="Low complexity" evidence="1">
    <location>
        <begin position="578"/>
        <end position="604"/>
    </location>
</feature>
<name>A0A2C6LC41_9APIC</name>
<evidence type="ECO:0000256" key="2">
    <source>
        <dbReference type="SAM" id="Phobius"/>
    </source>
</evidence>
<organism evidence="3 4">
    <name type="scientific">Cystoisospora suis</name>
    <dbReference type="NCBI Taxonomy" id="483139"/>
    <lineage>
        <taxon>Eukaryota</taxon>
        <taxon>Sar</taxon>
        <taxon>Alveolata</taxon>
        <taxon>Apicomplexa</taxon>
        <taxon>Conoidasida</taxon>
        <taxon>Coccidia</taxon>
        <taxon>Eucoccidiorida</taxon>
        <taxon>Eimeriorina</taxon>
        <taxon>Sarcocystidae</taxon>
        <taxon>Cystoisospora</taxon>
    </lineage>
</organism>
<feature type="compositionally biased region" description="Basic and acidic residues" evidence="1">
    <location>
        <begin position="1085"/>
        <end position="1109"/>
    </location>
</feature>
<feature type="compositionally biased region" description="Low complexity" evidence="1">
    <location>
        <begin position="357"/>
        <end position="370"/>
    </location>
</feature>
<feature type="region of interest" description="Disordered" evidence="1">
    <location>
        <begin position="722"/>
        <end position="751"/>
    </location>
</feature>
<evidence type="ECO:0008006" key="5">
    <source>
        <dbReference type="Google" id="ProtNLM"/>
    </source>
</evidence>
<reference evidence="3 4" key="1">
    <citation type="journal article" date="2017" name="Int. J. Parasitol.">
        <title>The genome of the protozoan parasite Cystoisospora suis and a reverse vaccinology approach to identify vaccine candidates.</title>
        <authorList>
            <person name="Palmieri N."/>
            <person name="Shrestha A."/>
            <person name="Ruttkowski B."/>
            <person name="Beck T."/>
            <person name="Vogl C."/>
            <person name="Tomley F."/>
            <person name="Blake D.P."/>
            <person name="Joachim A."/>
        </authorList>
    </citation>
    <scope>NUCLEOTIDE SEQUENCE [LARGE SCALE GENOMIC DNA]</scope>
    <source>
        <strain evidence="3 4">Wien I</strain>
    </source>
</reference>
<keyword evidence="4" id="KW-1185">Reference proteome</keyword>
<feature type="compositionally biased region" description="Basic residues" evidence="1">
    <location>
        <begin position="285"/>
        <end position="296"/>
    </location>
</feature>
<feature type="compositionally biased region" description="Low complexity" evidence="1">
    <location>
        <begin position="640"/>
        <end position="653"/>
    </location>
</feature>
<gene>
    <name evidence="3" type="ORF">CSUI_001528</name>
</gene>
<dbReference type="RefSeq" id="XP_067926284.1">
    <property type="nucleotide sequence ID" value="XM_068061734.1"/>
</dbReference>
<feature type="region of interest" description="Disordered" evidence="1">
    <location>
        <begin position="578"/>
        <end position="653"/>
    </location>
</feature>
<dbReference type="EMBL" id="MIGC01000613">
    <property type="protein sequence ID" value="PHJ24612.1"/>
    <property type="molecule type" value="Genomic_DNA"/>
</dbReference>
<feature type="compositionally biased region" description="Polar residues" evidence="1">
    <location>
        <begin position="382"/>
        <end position="400"/>
    </location>
</feature>
<evidence type="ECO:0000313" key="4">
    <source>
        <dbReference type="Proteomes" id="UP000221165"/>
    </source>
</evidence>
<feature type="region of interest" description="Disordered" evidence="1">
    <location>
        <begin position="1000"/>
        <end position="1040"/>
    </location>
</feature>
<sequence>MKCTLKRRKKDNSSSLVHSHGWPLIVLFLLEIALDFLKIGMSFDGWGRRTRKEHEKTFLHAHQHTFLRRSSSLLLSFQERTCSFSCFLLLSFLLLFSLFFTFELILACTYRPVGEVEEKDVAIEIDTEMFWPLRGAASGGSGREQTHERRFSSFSSSSFSSSAPSALNRSHLFSSSPLSLSPLSLSRLSSPGLHTIPSCLSSGTSTGFLRPPSASLLVSSSSPSPFTAERDEGKGDAVLSWTLRTTPATSREGASMRRSCVSSAREERKYRERRKVVRGEDGEKIKKRKKEKRKKGCPPLEEERESFNQVVLGSSGGMGGGGGIESHLLGSHGVLFPLRYQHHVHSQSSPSLLSFKPASYSSPTPSPSSEEATRRVLGEPQISASKGSQEDTSLSISSGTEDSEKKKKKTGGNRDISERPDEKAVSSCQEETWGLVEDHRLEPLMLQRRSISEGEVESLHGDDDEVSRPRAISLVSGVHTESTTSFLVSETSSSSSSRLFSSLPVHSNRIMTTQQVEGDLSPSSLLARFVNSSPCSTDERGSSIRLYPPSYVFHLNAGGEKLLSPSSTWRHSFGSSVSTSSSSSSDFPYTSSSVPSSPNATPSSGKSVRTCRRRVSSILSSHMDLSAASTTTTTHRRRSSSSSSISSSASCSTSSPLLSYSSASTNYSFSSSVSSRRLTHPASLPSHLDELKGKTPSMGIEKKRQDLHACRSEPCQFFEAVQRSGDESGRGGVQTLRGGVQEEGLLEERGDEGESSFWKLYLVRGEGEVEQEGEKISDKEDDEEEDEEDTDSDETTSEESEEEEDEEDVLVERRLTSIEARLFIPPCLRERSASSILKERRKLSDGCCLSPLCTLSSFIPPCSSEIRHHQHRLSSSSTLTFLRRRRSRVEGGREDFPGQDRQMVELTTKQKTDDGSKHYEKQEILDGQDNKVASVHTLRRYGSEGFLPALLGVSRFFQASSRFVGDGFRTSEDRQREREDVNVVGFGPFKSDLRNPLGFFSRFKRSHQTGNGTGKKEENKEEKRQETEEKEHSSTDNALWLSFRPNESPMHAMRETKGDTQQVLEQEDELSKRGEFPGRLFRMIDKTEKEKYNTKEDDKRSIQAGEREQQGLNRSNTFLSLHTTSGIFLRREGERMGRRFSSIESIARVSNAHSICNAEEGASSSGSSSSQFYWSLSLLRRVRKMEHATLVLP</sequence>
<evidence type="ECO:0000256" key="1">
    <source>
        <dbReference type="SAM" id="MobiDB-lite"/>
    </source>
</evidence>
<feature type="region of interest" description="Disordered" evidence="1">
    <location>
        <begin position="769"/>
        <end position="811"/>
    </location>
</feature>
<feature type="region of interest" description="Disordered" evidence="1">
    <location>
        <begin position="349"/>
        <end position="429"/>
    </location>
</feature>
<feature type="transmembrane region" description="Helical" evidence="2">
    <location>
        <begin position="82"/>
        <end position="102"/>
    </location>
</feature>
<accession>A0A2C6LC41</accession>
<feature type="compositionally biased region" description="Basic and acidic residues" evidence="1">
    <location>
        <begin position="1014"/>
        <end position="1034"/>
    </location>
</feature>
<feature type="region of interest" description="Disordered" evidence="1">
    <location>
        <begin position="671"/>
        <end position="696"/>
    </location>
</feature>
<protein>
    <recommendedName>
        <fullName evidence="5">Transmembrane protein</fullName>
    </recommendedName>
</protein>
<dbReference type="VEuPathDB" id="ToxoDB:CSUI_001528"/>
<comment type="caution">
    <text evidence="3">The sequence shown here is derived from an EMBL/GenBank/DDBJ whole genome shotgun (WGS) entry which is preliminary data.</text>
</comment>
<proteinExistence type="predicted"/>
<feature type="compositionally biased region" description="Basic and acidic residues" evidence="1">
    <location>
        <begin position="415"/>
        <end position="424"/>
    </location>
</feature>
<dbReference type="Proteomes" id="UP000221165">
    <property type="component" value="Unassembled WGS sequence"/>
</dbReference>
<feature type="region of interest" description="Disordered" evidence="1">
    <location>
        <begin position="265"/>
        <end position="318"/>
    </location>
</feature>
<feature type="region of interest" description="Disordered" evidence="1">
    <location>
        <begin position="1085"/>
        <end position="1115"/>
    </location>
</feature>
<keyword evidence="2" id="KW-1133">Transmembrane helix</keyword>
<dbReference type="AlphaFoldDB" id="A0A2C6LC41"/>
<keyword evidence="2" id="KW-0472">Membrane</keyword>
<keyword evidence="2" id="KW-0812">Transmembrane</keyword>